<evidence type="ECO:0000256" key="5">
    <source>
        <dbReference type="ARBA" id="ARBA00023186"/>
    </source>
</evidence>
<accession>A0A8S9MEH3</accession>
<dbReference type="FunFam" id="1.25.40.10:FF:000020">
    <property type="entry name" value="Stress-induced phosphoprotein 1"/>
    <property type="match status" value="1"/>
</dbReference>
<dbReference type="SMART" id="SM00727">
    <property type="entry name" value="STI1"/>
    <property type="match status" value="1"/>
</dbReference>
<dbReference type="InterPro" id="IPR011990">
    <property type="entry name" value="TPR-like_helical_dom_sf"/>
</dbReference>
<evidence type="ECO:0000313" key="9">
    <source>
        <dbReference type="Proteomes" id="UP000712281"/>
    </source>
</evidence>
<dbReference type="Gene3D" id="1.25.40.10">
    <property type="entry name" value="Tetratricopeptide repeat domain"/>
    <property type="match status" value="2"/>
</dbReference>
<protein>
    <recommendedName>
        <fullName evidence="7">STI1 domain-containing protein</fullName>
    </recommendedName>
</protein>
<dbReference type="GO" id="GO:0005737">
    <property type="term" value="C:cytoplasm"/>
    <property type="evidence" value="ECO:0007669"/>
    <property type="project" value="UniProtKB-SubCell"/>
</dbReference>
<feature type="domain" description="STI1" evidence="7">
    <location>
        <begin position="179"/>
        <end position="218"/>
    </location>
</feature>
<dbReference type="Pfam" id="PF13181">
    <property type="entry name" value="TPR_8"/>
    <property type="match status" value="1"/>
</dbReference>
<dbReference type="PROSITE" id="PS50005">
    <property type="entry name" value="TPR"/>
    <property type="match status" value="1"/>
</dbReference>
<evidence type="ECO:0000256" key="2">
    <source>
        <dbReference type="ARBA" id="ARBA00022490"/>
    </source>
</evidence>
<dbReference type="Proteomes" id="UP000712281">
    <property type="component" value="Unassembled WGS sequence"/>
</dbReference>
<sequence length="299" mass="33608">MAEDDSKAQGNAAFYSDDFTSAIHHYTSAISLSPTNHILFSNRSAAYASLRNYADALSDAIKTVELKPDWAKGYSRLGAAHWGLNQFQEAAAAYTKDAEKCIELDPKFSGGYIRKGEVEFYLKEYDNAMKTYVEGLNHDPNNQELRHGVTSCIQEINKANRGGATPKELKERQAKGMEDPEIRNILTDPVIRQVMSDLEENLSAAQKQMKNPVIQSKIQKLIGAGIVQMKYNPQRQPLKLRSSKQITDFTLGGQDIRKPYLNMREPFAAPCKLFFAHHLCFALSTSMSFCNPARFSERL</sequence>
<dbReference type="EMBL" id="QGKW02000007">
    <property type="protein sequence ID" value="KAF2618544.1"/>
    <property type="molecule type" value="Genomic_DNA"/>
</dbReference>
<dbReference type="AlphaFoldDB" id="A0A8S9MEH3"/>
<keyword evidence="3" id="KW-0677">Repeat</keyword>
<keyword evidence="4 6" id="KW-0802">TPR repeat</keyword>
<evidence type="ECO:0000256" key="3">
    <source>
        <dbReference type="ARBA" id="ARBA00022737"/>
    </source>
</evidence>
<feature type="repeat" description="TPR" evidence="6">
    <location>
        <begin position="109"/>
        <end position="142"/>
    </location>
</feature>
<dbReference type="PANTHER" id="PTHR22904">
    <property type="entry name" value="TPR REPEAT CONTAINING PROTEIN"/>
    <property type="match status" value="1"/>
</dbReference>
<comment type="subcellular location">
    <subcellularLocation>
        <location evidence="1">Cytoplasm</location>
    </subcellularLocation>
</comment>
<name>A0A8S9MEH3_BRACR</name>
<evidence type="ECO:0000313" key="8">
    <source>
        <dbReference type="EMBL" id="KAF2618544.1"/>
    </source>
</evidence>
<organism evidence="8 9">
    <name type="scientific">Brassica cretica</name>
    <name type="common">Mustard</name>
    <dbReference type="NCBI Taxonomy" id="69181"/>
    <lineage>
        <taxon>Eukaryota</taxon>
        <taxon>Viridiplantae</taxon>
        <taxon>Streptophyta</taxon>
        <taxon>Embryophyta</taxon>
        <taxon>Tracheophyta</taxon>
        <taxon>Spermatophyta</taxon>
        <taxon>Magnoliopsida</taxon>
        <taxon>eudicotyledons</taxon>
        <taxon>Gunneridae</taxon>
        <taxon>Pentapetalae</taxon>
        <taxon>rosids</taxon>
        <taxon>malvids</taxon>
        <taxon>Brassicales</taxon>
        <taxon>Brassicaceae</taxon>
        <taxon>Brassiceae</taxon>
        <taxon>Brassica</taxon>
    </lineage>
</organism>
<proteinExistence type="predicted"/>
<comment type="caution">
    <text evidence="8">The sequence shown here is derived from an EMBL/GenBank/DDBJ whole genome shotgun (WGS) entry which is preliminary data.</text>
</comment>
<dbReference type="Pfam" id="PF17830">
    <property type="entry name" value="STI1-HOP_DP"/>
    <property type="match status" value="1"/>
</dbReference>
<dbReference type="PANTHER" id="PTHR22904:SF524">
    <property type="entry name" value="STI1 DOMAIN-CONTAINING PROTEIN"/>
    <property type="match status" value="1"/>
</dbReference>
<dbReference type="InterPro" id="IPR006636">
    <property type="entry name" value="STI1_HS-bd"/>
</dbReference>
<dbReference type="InterPro" id="IPR041243">
    <property type="entry name" value="STI1/HOP_DP"/>
</dbReference>
<keyword evidence="2" id="KW-0963">Cytoplasm</keyword>
<dbReference type="SMART" id="SM00028">
    <property type="entry name" value="TPR"/>
    <property type="match status" value="4"/>
</dbReference>
<evidence type="ECO:0000256" key="4">
    <source>
        <dbReference type="ARBA" id="ARBA00022803"/>
    </source>
</evidence>
<evidence type="ECO:0000256" key="6">
    <source>
        <dbReference type="PROSITE-ProRule" id="PRU00339"/>
    </source>
</evidence>
<dbReference type="SUPFAM" id="SSF48452">
    <property type="entry name" value="TPR-like"/>
    <property type="match status" value="2"/>
</dbReference>
<reference evidence="8" key="1">
    <citation type="submission" date="2019-12" db="EMBL/GenBank/DDBJ databases">
        <title>Genome sequencing and annotation of Brassica cretica.</title>
        <authorList>
            <person name="Studholme D.J."/>
            <person name="Sarris P.F."/>
        </authorList>
    </citation>
    <scope>NUCLEOTIDE SEQUENCE</scope>
    <source>
        <strain evidence="8">PFS-001/15</strain>
        <tissue evidence="8">Leaf</tissue>
    </source>
</reference>
<evidence type="ECO:0000256" key="1">
    <source>
        <dbReference type="ARBA" id="ARBA00004496"/>
    </source>
</evidence>
<dbReference type="InterPro" id="IPR019734">
    <property type="entry name" value="TPR_rpt"/>
</dbReference>
<dbReference type="FunFam" id="1.10.260.100:FF:000002">
    <property type="entry name" value="Stress-induced-phosphoprotein 1 (Hsp70/Hsp90-organizing)"/>
    <property type="match status" value="1"/>
</dbReference>
<gene>
    <name evidence="8" type="ORF">F2Q68_00042477</name>
</gene>
<dbReference type="GO" id="GO:0051879">
    <property type="term" value="F:Hsp90 protein binding"/>
    <property type="evidence" value="ECO:0007669"/>
    <property type="project" value="TreeGrafter"/>
</dbReference>
<dbReference type="Gene3D" id="1.10.260.100">
    <property type="match status" value="1"/>
</dbReference>
<keyword evidence="5" id="KW-0143">Chaperone</keyword>
<evidence type="ECO:0000259" key="7">
    <source>
        <dbReference type="SMART" id="SM00727"/>
    </source>
</evidence>